<dbReference type="AlphaFoldDB" id="A0A933SFQ3"/>
<evidence type="ECO:0000256" key="6">
    <source>
        <dbReference type="ARBA" id="ARBA00023143"/>
    </source>
</evidence>
<comment type="similarity">
    <text evidence="3 7">Belongs to the flagella basal body rod proteins family.</text>
</comment>
<gene>
    <name evidence="7 11" type="primary">flgK</name>
    <name evidence="11" type="ORF">HZA61_15355</name>
</gene>
<dbReference type="GO" id="GO:0009424">
    <property type="term" value="C:bacterial-type flagellum hook"/>
    <property type="evidence" value="ECO:0007669"/>
    <property type="project" value="UniProtKB-UniRule"/>
</dbReference>
<accession>A0A933SFQ3</accession>
<feature type="domain" description="Flagellar basal-body/hook protein C-terminal" evidence="9">
    <location>
        <begin position="413"/>
        <end position="452"/>
    </location>
</feature>
<feature type="domain" description="Flagellar basal body rod protein N-terminal" evidence="8">
    <location>
        <begin position="8"/>
        <end position="36"/>
    </location>
</feature>
<evidence type="ECO:0000259" key="9">
    <source>
        <dbReference type="Pfam" id="PF06429"/>
    </source>
</evidence>
<keyword evidence="11" id="KW-0969">Cilium</keyword>
<dbReference type="Pfam" id="PF06429">
    <property type="entry name" value="Flg_bbr_C"/>
    <property type="match status" value="1"/>
</dbReference>
<keyword evidence="5 7" id="KW-0964">Secreted</keyword>
<evidence type="ECO:0000256" key="3">
    <source>
        <dbReference type="ARBA" id="ARBA00009677"/>
    </source>
</evidence>
<evidence type="ECO:0000256" key="1">
    <source>
        <dbReference type="ARBA" id="ARBA00004365"/>
    </source>
</evidence>
<dbReference type="SUPFAM" id="SSF64518">
    <property type="entry name" value="Phase 1 flagellin"/>
    <property type="match status" value="1"/>
</dbReference>
<evidence type="ECO:0000313" key="12">
    <source>
        <dbReference type="Proteomes" id="UP000696931"/>
    </source>
</evidence>
<dbReference type="InterPro" id="IPR001444">
    <property type="entry name" value="Flag_bb_rod_N"/>
</dbReference>
<dbReference type="GO" id="GO:0005576">
    <property type="term" value="C:extracellular region"/>
    <property type="evidence" value="ECO:0007669"/>
    <property type="project" value="UniProtKB-SubCell"/>
</dbReference>
<name>A0A933SFQ3_UNCEI</name>
<comment type="subcellular location">
    <subcellularLocation>
        <location evidence="1 7">Bacterial flagellum</location>
    </subcellularLocation>
    <subcellularLocation>
        <location evidence="2 7">Secreted</location>
    </subcellularLocation>
</comment>
<sequence>MGLQSMLSIARSALFAHQRAMDVTSHNIANVNTPGYSRQRLLLSPATPLVEPLYTVGRGVDAVGLQRSRDSFYDATYRSDNGRLGLATGMRDYLGQIETSLNEPSDSGISSSLDGLFRSLSDLSGDPANHTNRELVVSAANRLVNQLHALDTQLGRIQQEALDHLNVQVKDVNVLTARIADLNNKIQSSGGAQHSVPDLQDQRDALVDELSSKMNVRVLDRGDGTIGLIAGDTILVDGAQHTDISVTTVGSGYGIVPAIGGAPIDPQSGSLKALTSVTQTQLPAAKAKIDQLASALVTEFNAAHTAGYTLGGSTNVAFFDPAGTTAGSIQLSAAIRTSSDNIAASANGAAGNGDVAGRLAALATTGVGSLGGRTLREHYVIMAAGIGLDVSNAEADISAEQALVDRADQARESVSGVNVDEEMISLITQQQAYQAAARLVSVADSMMQEMLGMFR</sequence>
<dbReference type="NCBIfam" id="TIGR02492">
    <property type="entry name" value="flgK_ends"/>
    <property type="match status" value="1"/>
</dbReference>
<evidence type="ECO:0000256" key="7">
    <source>
        <dbReference type="RuleBase" id="RU362065"/>
    </source>
</evidence>
<dbReference type="InterPro" id="IPR010930">
    <property type="entry name" value="Flg_bb/hook_C_dom"/>
</dbReference>
<evidence type="ECO:0000259" key="10">
    <source>
        <dbReference type="Pfam" id="PF22638"/>
    </source>
</evidence>
<proteinExistence type="inferred from homology"/>
<keyword evidence="11" id="KW-0282">Flagellum</keyword>
<reference evidence="11" key="1">
    <citation type="submission" date="2020-07" db="EMBL/GenBank/DDBJ databases">
        <title>Huge and variable diversity of episymbiotic CPR bacteria and DPANN archaea in groundwater ecosystems.</title>
        <authorList>
            <person name="He C.Y."/>
            <person name="Keren R."/>
            <person name="Whittaker M."/>
            <person name="Farag I.F."/>
            <person name="Doudna J."/>
            <person name="Cate J.H.D."/>
            <person name="Banfield J.F."/>
        </authorList>
    </citation>
    <scope>NUCLEOTIDE SEQUENCE</scope>
    <source>
        <strain evidence="11">NC_groundwater_1813_Pr3_B-0.1um_71_17</strain>
    </source>
</reference>
<dbReference type="Proteomes" id="UP000696931">
    <property type="component" value="Unassembled WGS sequence"/>
</dbReference>
<dbReference type="EMBL" id="JACRIW010000111">
    <property type="protein sequence ID" value="MBI5170865.1"/>
    <property type="molecule type" value="Genomic_DNA"/>
</dbReference>
<evidence type="ECO:0000313" key="11">
    <source>
        <dbReference type="EMBL" id="MBI5170865.1"/>
    </source>
</evidence>
<dbReference type="GO" id="GO:0005198">
    <property type="term" value="F:structural molecule activity"/>
    <property type="evidence" value="ECO:0007669"/>
    <property type="project" value="UniProtKB-UniRule"/>
</dbReference>
<dbReference type="Pfam" id="PF22638">
    <property type="entry name" value="FlgK_D1"/>
    <property type="match status" value="1"/>
</dbReference>
<evidence type="ECO:0000256" key="5">
    <source>
        <dbReference type="ARBA" id="ARBA00022525"/>
    </source>
</evidence>
<dbReference type="PANTHER" id="PTHR30033">
    <property type="entry name" value="FLAGELLAR HOOK-ASSOCIATED PROTEIN 1"/>
    <property type="match status" value="1"/>
</dbReference>
<dbReference type="InterPro" id="IPR002371">
    <property type="entry name" value="FlgK"/>
</dbReference>
<dbReference type="InterPro" id="IPR053927">
    <property type="entry name" value="FlgK_helical"/>
</dbReference>
<protein>
    <recommendedName>
        <fullName evidence="4 7">Flagellar hook-associated protein 1</fullName>
        <shortName evidence="7">HAP1</shortName>
    </recommendedName>
</protein>
<dbReference type="PRINTS" id="PR01005">
    <property type="entry name" value="FLGHOOKAP1"/>
</dbReference>
<dbReference type="Pfam" id="PF00460">
    <property type="entry name" value="Flg_bb_rod"/>
    <property type="match status" value="1"/>
</dbReference>
<keyword evidence="11" id="KW-0966">Cell projection</keyword>
<dbReference type="PANTHER" id="PTHR30033:SF1">
    <property type="entry name" value="FLAGELLAR HOOK-ASSOCIATED PROTEIN 1"/>
    <property type="match status" value="1"/>
</dbReference>
<comment type="caution">
    <text evidence="11">The sequence shown here is derived from an EMBL/GenBank/DDBJ whole genome shotgun (WGS) entry which is preliminary data.</text>
</comment>
<dbReference type="GO" id="GO:0044780">
    <property type="term" value="P:bacterial-type flagellum assembly"/>
    <property type="evidence" value="ECO:0007669"/>
    <property type="project" value="InterPro"/>
</dbReference>
<evidence type="ECO:0000259" key="8">
    <source>
        <dbReference type="Pfam" id="PF00460"/>
    </source>
</evidence>
<evidence type="ECO:0000256" key="2">
    <source>
        <dbReference type="ARBA" id="ARBA00004613"/>
    </source>
</evidence>
<evidence type="ECO:0000256" key="4">
    <source>
        <dbReference type="ARBA" id="ARBA00016244"/>
    </source>
</evidence>
<organism evidence="11 12">
    <name type="scientific">Eiseniibacteriota bacterium</name>
    <dbReference type="NCBI Taxonomy" id="2212470"/>
    <lineage>
        <taxon>Bacteria</taxon>
        <taxon>Candidatus Eiseniibacteriota</taxon>
    </lineage>
</organism>
<keyword evidence="6 7" id="KW-0975">Bacterial flagellum</keyword>
<feature type="domain" description="Flagellar hook-associated protein FlgK helical" evidence="10">
    <location>
        <begin position="94"/>
        <end position="319"/>
    </location>
</feature>